<gene>
    <name evidence="2" type="ORF">MARPO_0003s0139</name>
</gene>
<evidence type="ECO:0000256" key="1">
    <source>
        <dbReference type="SAM" id="MobiDB-lite"/>
    </source>
</evidence>
<evidence type="ECO:0000313" key="3">
    <source>
        <dbReference type="Proteomes" id="UP000244005"/>
    </source>
</evidence>
<protein>
    <submittedName>
        <fullName evidence="2">Uncharacterized protein</fullName>
    </submittedName>
</protein>
<accession>A0A2R6XT12</accession>
<name>A0A2R6XT12_MARPO</name>
<proteinExistence type="predicted"/>
<evidence type="ECO:0000313" key="2">
    <source>
        <dbReference type="EMBL" id="PTQ49251.1"/>
    </source>
</evidence>
<dbReference type="Proteomes" id="UP000244005">
    <property type="component" value="Unassembled WGS sequence"/>
</dbReference>
<reference evidence="3" key="1">
    <citation type="journal article" date="2017" name="Cell">
        <title>Insights into land plant evolution garnered from the Marchantia polymorpha genome.</title>
        <authorList>
            <person name="Bowman J.L."/>
            <person name="Kohchi T."/>
            <person name="Yamato K.T."/>
            <person name="Jenkins J."/>
            <person name="Shu S."/>
            <person name="Ishizaki K."/>
            <person name="Yamaoka S."/>
            <person name="Nishihama R."/>
            <person name="Nakamura Y."/>
            <person name="Berger F."/>
            <person name="Adam C."/>
            <person name="Aki S.S."/>
            <person name="Althoff F."/>
            <person name="Araki T."/>
            <person name="Arteaga-Vazquez M.A."/>
            <person name="Balasubrmanian S."/>
            <person name="Barry K."/>
            <person name="Bauer D."/>
            <person name="Boehm C.R."/>
            <person name="Briginshaw L."/>
            <person name="Caballero-Perez J."/>
            <person name="Catarino B."/>
            <person name="Chen F."/>
            <person name="Chiyoda S."/>
            <person name="Chovatia M."/>
            <person name="Davies K.M."/>
            <person name="Delmans M."/>
            <person name="Demura T."/>
            <person name="Dierschke T."/>
            <person name="Dolan L."/>
            <person name="Dorantes-Acosta A.E."/>
            <person name="Eklund D.M."/>
            <person name="Florent S.N."/>
            <person name="Flores-Sandoval E."/>
            <person name="Fujiyama A."/>
            <person name="Fukuzawa H."/>
            <person name="Galik B."/>
            <person name="Grimanelli D."/>
            <person name="Grimwood J."/>
            <person name="Grossniklaus U."/>
            <person name="Hamada T."/>
            <person name="Haseloff J."/>
            <person name="Hetherington A.J."/>
            <person name="Higo A."/>
            <person name="Hirakawa Y."/>
            <person name="Hundley H.N."/>
            <person name="Ikeda Y."/>
            <person name="Inoue K."/>
            <person name="Inoue S.I."/>
            <person name="Ishida S."/>
            <person name="Jia Q."/>
            <person name="Kakita M."/>
            <person name="Kanazawa T."/>
            <person name="Kawai Y."/>
            <person name="Kawashima T."/>
            <person name="Kennedy M."/>
            <person name="Kinose K."/>
            <person name="Kinoshita T."/>
            <person name="Kohara Y."/>
            <person name="Koide E."/>
            <person name="Komatsu K."/>
            <person name="Kopischke S."/>
            <person name="Kubo M."/>
            <person name="Kyozuka J."/>
            <person name="Lagercrantz U."/>
            <person name="Lin S.S."/>
            <person name="Lindquist E."/>
            <person name="Lipzen A.M."/>
            <person name="Lu C.W."/>
            <person name="De Luna E."/>
            <person name="Martienssen R.A."/>
            <person name="Minamino N."/>
            <person name="Mizutani M."/>
            <person name="Mizutani M."/>
            <person name="Mochizuki N."/>
            <person name="Monte I."/>
            <person name="Mosher R."/>
            <person name="Nagasaki H."/>
            <person name="Nakagami H."/>
            <person name="Naramoto S."/>
            <person name="Nishitani K."/>
            <person name="Ohtani M."/>
            <person name="Okamoto T."/>
            <person name="Okumura M."/>
            <person name="Phillips J."/>
            <person name="Pollak B."/>
            <person name="Reinders A."/>
            <person name="Rovekamp M."/>
            <person name="Sano R."/>
            <person name="Sawa S."/>
            <person name="Schmid M.W."/>
            <person name="Shirakawa M."/>
            <person name="Solano R."/>
            <person name="Spunde A."/>
            <person name="Suetsugu N."/>
            <person name="Sugano S."/>
            <person name="Sugiyama A."/>
            <person name="Sun R."/>
            <person name="Suzuki Y."/>
            <person name="Takenaka M."/>
            <person name="Takezawa D."/>
            <person name="Tomogane H."/>
            <person name="Tsuzuki M."/>
            <person name="Ueda T."/>
            <person name="Umeda M."/>
            <person name="Ward J.M."/>
            <person name="Watanabe Y."/>
            <person name="Yazaki K."/>
            <person name="Yokoyama R."/>
            <person name="Yoshitake Y."/>
            <person name="Yotsui I."/>
            <person name="Zachgo S."/>
            <person name="Schmutz J."/>
        </authorList>
    </citation>
    <scope>NUCLEOTIDE SEQUENCE [LARGE SCALE GENOMIC DNA]</scope>
    <source>
        <strain evidence="3">Tak-1</strain>
    </source>
</reference>
<dbReference type="Gramene" id="Mp7g11250.1">
    <property type="protein sequence ID" value="Mp7g11250.1.cds1"/>
    <property type="gene ID" value="Mp7g11250"/>
</dbReference>
<keyword evidence="3" id="KW-1185">Reference proteome</keyword>
<dbReference type="AlphaFoldDB" id="A0A2R6XT12"/>
<organism evidence="2 3">
    <name type="scientific">Marchantia polymorpha</name>
    <name type="common">Common liverwort</name>
    <name type="synonym">Marchantia aquatica</name>
    <dbReference type="NCBI Taxonomy" id="3197"/>
    <lineage>
        <taxon>Eukaryota</taxon>
        <taxon>Viridiplantae</taxon>
        <taxon>Streptophyta</taxon>
        <taxon>Embryophyta</taxon>
        <taxon>Marchantiophyta</taxon>
        <taxon>Marchantiopsida</taxon>
        <taxon>Marchantiidae</taxon>
        <taxon>Marchantiales</taxon>
        <taxon>Marchantiaceae</taxon>
        <taxon>Marchantia</taxon>
    </lineage>
</organism>
<dbReference type="EMBL" id="KZ772675">
    <property type="protein sequence ID" value="PTQ49251.1"/>
    <property type="molecule type" value="Genomic_DNA"/>
</dbReference>
<sequence length="126" mass="14112">MDSSGDRRSPAIVRCNLFFFFELVEIRCLLRCRENDFLLCRLHFRLQGIIECSEEARSFSTADNFGSLAISPGQKIEILTEASETSSVDDLQPGRNSWTPGKRLPNSTGGKCKAHRCERGLSVLCP</sequence>
<feature type="region of interest" description="Disordered" evidence="1">
    <location>
        <begin position="85"/>
        <end position="107"/>
    </location>
</feature>